<keyword evidence="3" id="KW-0645">Protease</keyword>
<feature type="domain" description="LD-carboxypeptidase C-terminal" evidence="8">
    <location>
        <begin position="170"/>
        <end position="284"/>
    </location>
</feature>
<dbReference type="CDD" id="cd07062">
    <property type="entry name" value="Peptidase_S66_mccF_like"/>
    <property type="match status" value="1"/>
</dbReference>
<organism evidence="9 10">
    <name type="scientific">Candidatus Avitreponema avistercoris</name>
    <dbReference type="NCBI Taxonomy" id="2840705"/>
    <lineage>
        <taxon>Bacteria</taxon>
        <taxon>Pseudomonadati</taxon>
        <taxon>Spirochaetota</taxon>
        <taxon>Spirochaetia</taxon>
        <taxon>Spirochaetales</taxon>
        <taxon>Candidatus Avitreponema</taxon>
    </lineage>
</organism>
<dbReference type="EMBL" id="JADIMS010000083">
    <property type="protein sequence ID" value="MBO8450450.1"/>
    <property type="molecule type" value="Genomic_DNA"/>
</dbReference>
<keyword evidence="5" id="KW-0720">Serine protease</keyword>
<comment type="caution">
    <text evidence="9">The sequence shown here is derived from an EMBL/GenBank/DDBJ whole genome shotgun (WGS) entry which is preliminary data.</text>
</comment>
<sequence>MLNAGDCIGLVACSNAVLPERRADIERLCTVLCGMGLVPVVSPCLYAKDESGFGAPAEERAESFMRFFMDDRIRAVFDVSGGDLANGVLDFLDFDVIRRKPKPFFGYSDVTAVLNTVFCKTGVPAYLYQIRSLCGACAEIQRARFYKTLFAGGQELFSPRWHFVQGTYMRGTLIGGNIRCFLKLAGTPFMPDFTGLVLFLESLSGGPARIASYLFQLKQLGAFGKIAGLLLGTFTQMENEGAEPDAAELALRIAARSDLPVAKTMDVGHGGDSRCLVIGKEIEVCAEDIRTDI</sequence>
<reference evidence="9" key="1">
    <citation type="submission" date="2020-10" db="EMBL/GenBank/DDBJ databases">
        <authorList>
            <person name="Gilroy R."/>
        </authorList>
    </citation>
    <scope>NUCLEOTIDE SEQUENCE</scope>
    <source>
        <strain evidence="9">B3-4054</strain>
    </source>
</reference>
<dbReference type="Pfam" id="PF02016">
    <property type="entry name" value="Peptidase_S66"/>
    <property type="match status" value="1"/>
</dbReference>
<name>A0A9D9HDR3_9SPIR</name>
<evidence type="ECO:0000256" key="3">
    <source>
        <dbReference type="ARBA" id="ARBA00022670"/>
    </source>
</evidence>
<dbReference type="PIRSF" id="PIRSF028757">
    <property type="entry name" value="LD-carboxypeptidase"/>
    <property type="match status" value="1"/>
</dbReference>
<gene>
    <name evidence="9" type="ORF">IAA96_05020</name>
</gene>
<proteinExistence type="inferred from homology"/>
<dbReference type="InterPro" id="IPR029062">
    <property type="entry name" value="Class_I_gatase-like"/>
</dbReference>
<evidence type="ECO:0000313" key="9">
    <source>
        <dbReference type="EMBL" id="MBO8450450.1"/>
    </source>
</evidence>
<dbReference type="Pfam" id="PF17676">
    <property type="entry name" value="Peptidase_S66C"/>
    <property type="match status" value="1"/>
</dbReference>
<feature type="active site" description="Charge relay system" evidence="6">
    <location>
        <position position="201"/>
    </location>
</feature>
<evidence type="ECO:0000256" key="5">
    <source>
        <dbReference type="ARBA" id="ARBA00022825"/>
    </source>
</evidence>
<evidence type="ECO:0000259" key="8">
    <source>
        <dbReference type="Pfam" id="PF17676"/>
    </source>
</evidence>
<dbReference type="GO" id="GO:0008236">
    <property type="term" value="F:serine-type peptidase activity"/>
    <property type="evidence" value="ECO:0007669"/>
    <property type="project" value="UniProtKB-KW"/>
</dbReference>
<dbReference type="Gene3D" id="3.40.50.10740">
    <property type="entry name" value="Class I glutamine amidotransferase-like"/>
    <property type="match status" value="1"/>
</dbReference>
<evidence type="ECO:0000256" key="6">
    <source>
        <dbReference type="PIRSR" id="PIRSR028757-1"/>
    </source>
</evidence>
<reference evidence="9" key="2">
    <citation type="journal article" date="2021" name="PeerJ">
        <title>Extensive microbial diversity within the chicken gut microbiome revealed by metagenomics and culture.</title>
        <authorList>
            <person name="Gilroy R."/>
            <person name="Ravi A."/>
            <person name="Getino M."/>
            <person name="Pursley I."/>
            <person name="Horton D.L."/>
            <person name="Alikhan N.F."/>
            <person name="Baker D."/>
            <person name="Gharbi K."/>
            <person name="Hall N."/>
            <person name="Watson M."/>
            <person name="Adriaenssens E.M."/>
            <person name="Foster-Nyarko E."/>
            <person name="Jarju S."/>
            <person name="Secka A."/>
            <person name="Antonio M."/>
            <person name="Oren A."/>
            <person name="Chaudhuri R.R."/>
            <person name="La Ragione R."/>
            <person name="Hildebrand F."/>
            <person name="Pallen M.J."/>
        </authorList>
    </citation>
    <scope>NUCLEOTIDE SEQUENCE</scope>
    <source>
        <strain evidence="9">B3-4054</strain>
    </source>
</reference>
<evidence type="ECO:0000256" key="4">
    <source>
        <dbReference type="ARBA" id="ARBA00022801"/>
    </source>
</evidence>
<evidence type="ECO:0000256" key="2">
    <source>
        <dbReference type="ARBA" id="ARBA00022645"/>
    </source>
</evidence>
<dbReference type="PANTHER" id="PTHR30237">
    <property type="entry name" value="MURAMOYLTETRAPEPTIDE CARBOXYPEPTIDASE"/>
    <property type="match status" value="1"/>
</dbReference>
<feature type="domain" description="LD-carboxypeptidase N-terminal" evidence="7">
    <location>
        <begin position="8"/>
        <end position="125"/>
    </location>
</feature>
<dbReference type="PANTHER" id="PTHR30237:SF2">
    <property type="entry name" value="MUREIN TETRAPEPTIDE CARBOXYPEPTIDASE"/>
    <property type="match status" value="1"/>
</dbReference>
<evidence type="ECO:0000313" key="10">
    <source>
        <dbReference type="Proteomes" id="UP000823616"/>
    </source>
</evidence>
<dbReference type="InterPro" id="IPR040921">
    <property type="entry name" value="Peptidase_S66C"/>
</dbReference>
<protein>
    <submittedName>
        <fullName evidence="9">LD-carboxypeptidase</fullName>
    </submittedName>
</protein>
<dbReference type="InterPro" id="IPR003507">
    <property type="entry name" value="S66_fam"/>
</dbReference>
<dbReference type="GO" id="GO:0004180">
    <property type="term" value="F:carboxypeptidase activity"/>
    <property type="evidence" value="ECO:0007669"/>
    <property type="project" value="UniProtKB-KW"/>
</dbReference>
<dbReference type="AlphaFoldDB" id="A0A9D9HDR3"/>
<dbReference type="InterPro" id="IPR027461">
    <property type="entry name" value="Carboxypeptidase_A_C_sf"/>
</dbReference>
<feature type="active site" description="Nucleophile" evidence="6">
    <location>
        <position position="108"/>
    </location>
</feature>
<dbReference type="InterPro" id="IPR027478">
    <property type="entry name" value="LdcA_N"/>
</dbReference>
<dbReference type="SUPFAM" id="SSF141986">
    <property type="entry name" value="LD-carboxypeptidase A C-terminal domain-like"/>
    <property type="match status" value="1"/>
</dbReference>
<dbReference type="GO" id="GO:0006508">
    <property type="term" value="P:proteolysis"/>
    <property type="evidence" value="ECO:0007669"/>
    <property type="project" value="UniProtKB-KW"/>
</dbReference>
<dbReference type="Gene3D" id="3.50.30.60">
    <property type="entry name" value="LD-carboxypeptidase A C-terminal domain-like"/>
    <property type="match status" value="1"/>
</dbReference>
<evidence type="ECO:0000259" key="7">
    <source>
        <dbReference type="Pfam" id="PF02016"/>
    </source>
</evidence>
<dbReference type="SUPFAM" id="SSF52317">
    <property type="entry name" value="Class I glutamine amidotransferase-like"/>
    <property type="match status" value="1"/>
</dbReference>
<keyword evidence="4" id="KW-0378">Hydrolase</keyword>
<feature type="active site" description="Charge relay system" evidence="6">
    <location>
        <position position="269"/>
    </location>
</feature>
<evidence type="ECO:0000256" key="1">
    <source>
        <dbReference type="ARBA" id="ARBA00010233"/>
    </source>
</evidence>
<keyword evidence="2" id="KW-0121">Carboxypeptidase</keyword>
<dbReference type="Proteomes" id="UP000823616">
    <property type="component" value="Unassembled WGS sequence"/>
</dbReference>
<accession>A0A9D9HDR3</accession>
<dbReference type="InterPro" id="IPR040449">
    <property type="entry name" value="Peptidase_S66_N"/>
</dbReference>
<comment type="similarity">
    <text evidence="1">Belongs to the peptidase S66 family.</text>
</comment>